<organism evidence="10 11">
    <name type="scientific">Streptomyces olivaceiscleroticus</name>
    <dbReference type="NCBI Taxonomy" id="68245"/>
    <lineage>
        <taxon>Bacteria</taxon>
        <taxon>Bacillati</taxon>
        <taxon>Actinomycetota</taxon>
        <taxon>Actinomycetes</taxon>
        <taxon>Kitasatosporales</taxon>
        <taxon>Streptomycetaceae</taxon>
        <taxon>Streptomyces</taxon>
    </lineage>
</organism>
<comment type="subcellular location">
    <subcellularLocation>
        <location evidence="1 7">Cell membrane</location>
        <topology evidence="1 7">Multi-pass membrane protein</topology>
    </subcellularLocation>
</comment>
<feature type="domain" description="ABC transmembrane type-1" evidence="9">
    <location>
        <begin position="124"/>
        <end position="313"/>
    </location>
</feature>
<keyword evidence="2 7" id="KW-0813">Transport</keyword>
<dbReference type="InterPro" id="IPR000515">
    <property type="entry name" value="MetI-like"/>
</dbReference>
<accession>A0ABN1AJQ6</accession>
<keyword evidence="11" id="KW-1185">Reference proteome</keyword>
<dbReference type="SUPFAM" id="SSF161098">
    <property type="entry name" value="MetI-like"/>
    <property type="match status" value="1"/>
</dbReference>
<evidence type="ECO:0000259" key="9">
    <source>
        <dbReference type="PROSITE" id="PS50928"/>
    </source>
</evidence>
<dbReference type="PANTHER" id="PTHR43386:SF25">
    <property type="entry name" value="PEPTIDE ABC TRANSPORTER PERMEASE PROTEIN"/>
    <property type="match status" value="1"/>
</dbReference>
<keyword evidence="4 7" id="KW-0812">Transmembrane</keyword>
<comment type="similarity">
    <text evidence="7">Belongs to the binding-protein-dependent transport system permease family.</text>
</comment>
<feature type="transmembrane region" description="Helical" evidence="7">
    <location>
        <begin position="290"/>
        <end position="313"/>
    </location>
</feature>
<keyword evidence="6 7" id="KW-0472">Membrane</keyword>
<dbReference type="Proteomes" id="UP001500909">
    <property type="component" value="Unassembled WGS sequence"/>
</dbReference>
<feature type="region of interest" description="Disordered" evidence="8">
    <location>
        <begin position="1"/>
        <end position="22"/>
    </location>
</feature>
<evidence type="ECO:0000256" key="3">
    <source>
        <dbReference type="ARBA" id="ARBA00022475"/>
    </source>
</evidence>
<feature type="compositionally biased region" description="Low complexity" evidence="8">
    <location>
        <begin position="1"/>
        <end position="13"/>
    </location>
</feature>
<dbReference type="InterPro" id="IPR025966">
    <property type="entry name" value="OppC_N"/>
</dbReference>
<comment type="caution">
    <text evidence="10">The sequence shown here is derived from an EMBL/GenBank/DDBJ whole genome shotgun (WGS) entry which is preliminary data.</text>
</comment>
<sequence length="327" mass="33121">MTTPSDSTSDIPSGATSDTPLGTTAVIATTSGAGSPAAADGSTAAPRPGTLRTRLRALRRNRLALTGAVIAAGFVLVALCAPLIAPYDPARPDFDAALAPPSWAHWLGTDDLGRDQLSRVIHGARASMQVGLLAVVLAFLVGVPLGLAAGFYGKYADSAVSRLTDTLLAFPFLVLAVGLAAVLGPSLLNATIAIGISQVPAVIRIARAETLRLKHLDYVGAALVNGGGDATALFRHILPNATSALIVQATVGIPTAIIGEALLSFLGLGVQPPAPSLGVMLSGAQPFLGPAPWMAVFPGLAIVAATLAFNLLGDGLRDVLDPRGATR</sequence>
<evidence type="ECO:0000313" key="11">
    <source>
        <dbReference type="Proteomes" id="UP001500909"/>
    </source>
</evidence>
<dbReference type="Pfam" id="PF12911">
    <property type="entry name" value="OppC_N"/>
    <property type="match status" value="1"/>
</dbReference>
<dbReference type="PANTHER" id="PTHR43386">
    <property type="entry name" value="OLIGOPEPTIDE TRANSPORT SYSTEM PERMEASE PROTEIN APPC"/>
    <property type="match status" value="1"/>
</dbReference>
<protein>
    <submittedName>
        <fullName evidence="10">ABC transporter permease</fullName>
    </submittedName>
</protein>
<evidence type="ECO:0000256" key="4">
    <source>
        <dbReference type="ARBA" id="ARBA00022692"/>
    </source>
</evidence>
<dbReference type="CDD" id="cd06261">
    <property type="entry name" value="TM_PBP2"/>
    <property type="match status" value="1"/>
</dbReference>
<name>A0ABN1AJQ6_9ACTN</name>
<dbReference type="PROSITE" id="PS50928">
    <property type="entry name" value="ABC_TM1"/>
    <property type="match status" value="1"/>
</dbReference>
<evidence type="ECO:0000256" key="7">
    <source>
        <dbReference type="RuleBase" id="RU363032"/>
    </source>
</evidence>
<proteinExistence type="inferred from homology"/>
<evidence type="ECO:0000313" key="10">
    <source>
        <dbReference type="EMBL" id="GAA0478278.1"/>
    </source>
</evidence>
<feature type="transmembrane region" description="Helical" evidence="7">
    <location>
        <begin position="63"/>
        <end position="85"/>
    </location>
</feature>
<keyword evidence="3" id="KW-1003">Cell membrane</keyword>
<dbReference type="EMBL" id="BAAABY010000033">
    <property type="protein sequence ID" value="GAA0478278.1"/>
    <property type="molecule type" value="Genomic_DNA"/>
</dbReference>
<dbReference type="Pfam" id="PF00528">
    <property type="entry name" value="BPD_transp_1"/>
    <property type="match status" value="1"/>
</dbReference>
<keyword evidence="5 7" id="KW-1133">Transmembrane helix</keyword>
<dbReference type="InterPro" id="IPR050366">
    <property type="entry name" value="BP-dependent_transpt_permease"/>
</dbReference>
<feature type="transmembrane region" description="Helical" evidence="7">
    <location>
        <begin position="163"/>
        <end position="181"/>
    </location>
</feature>
<evidence type="ECO:0000256" key="2">
    <source>
        <dbReference type="ARBA" id="ARBA00022448"/>
    </source>
</evidence>
<dbReference type="RefSeq" id="WP_346097287.1">
    <property type="nucleotide sequence ID" value="NZ_BAAABY010000033.1"/>
</dbReference>
<evidence type="ECO:0000256" key="6">
    <source>
        <dbReference type="ARBA" id="ARBA00023136"/>
    </source>
</evidence>
<evidence type="ECO:0000256" key="5">
    <source>
        <dbReference type="ARBA" id="ARBA00022989"/>
    </source>
</evidence>
<gene>
    <name evidence="10" type="ORF">GCM10010361_48520</name>
</gene>
<evidence type="ECO:0000256" key="1">
    <source>
        <dbReference type="ARBA" id="ARBA00004651"/>
    </source>
</evidence>
<dbReference type="InterPro" id="IPR035906">
    <property type="entry name" value="MetI-like_sf"/>
</dbReference>
<feature type="transmembrane region" description="Helical" evidence="7">
    <location>
        <begin position="130"/>
        <end position="151"/>
    </location>
</feature>
<dbReference type="Gene3D" id="1.10.3720.10">
    <property type="entry name" value="MetI-like"/>
    <property type="match status" value="1"/>
</dbReference>
<reference evidence="10 11" key="1">
    <citation type="journal article" date="2019" name="Int. J. Syst. Evol. Microbiol.">
        <title>The Global Catalogue of Microorganisms (GCM) 10K type strain sequencing project: providing services to taxonomists for standard genome sequencing and annotation.</title>
        <authorList>
            <consortium name="The Broad Institute Genomics Platform"/>
            <consortium name="The Broad Institute Genome Sequencing Center for Infectious Disease"/>
            <person name="Wu L."/>
            <person name="Ma J."/>
        </authorList>
    </citation>
    <scope>NUCLEOTIDE SEQUENCE [LARGE SCALE GENOMIC DNA]</scope>
    <source>
        <strain evidence="10 11">JCM 4805</strain>
    </source>
</reference>
<evidence type="ECO:0000256" key="8">
    <source>
        <dbReference type="SAM" id="MobiDB-lite"/>
    </source>
</evidence>